<feature type="compositionally biased region" description="Basic and acidic residues" evidence="5">
    <location>
        <begin position="693"/>
        <end position="705"/>
    </location>
</feature>
<dbReference type="InterPro" id="IPR055439">
    <property type="entry name" value="Beta-prop_EML_1st"/>
</dbReference>
<dbReference type="FunFam" id="2.130.10.10:FF:001066">
    <property type="entry name" value="WD repeat domain 90"/>
    <property type="match status" value="1"/>
</dbReference>
<dbReference type="GO" id="GO:0005929">
    <property type="term" value="C:cilium"/>
    <property type="evidence" value="ECO:0007669"/>
    <property type="project" value="UniProtKB-ARBA"/>
</dbReference>
<dbReference type="EMBL" id="VXAN01000266">
    <property type="protein sequence ID" value="NXK66256.1"/>
    <property type="molecule type" value="Genomic_DNA"/>
</dbReference>
<dbReference type="SUPFAM" id="SSF50978">
    <property type="entry name" value="WD40 repeat-like"/>
    <property type="match status" value="2"/>
</dbReference>
<dbReference type="PROSITE" id="PS50294">
    <property type="entry name" value="WD_REPEATS_REGION"/>
    <property type="match status" value="2"/>
</dbReference>
<evidence type="ECO:0000256" key="5">
    <source>
        <dbReference type="SAM" id="MobiDB-lite"/>
    </source>
</evidence>
<dbReference type="InterPro" id="IPR001680">
    <property type="entry name" value="WD40_rpt"/>
</dbReference>
<evidence type="ECO:0000256" key="4">
    <source>
        <dbReference type="PROSITE-ProRule" id="PRU00221"/>
    </source>
</evidence>
<sequence>VPDPILKLRTIIGFGGCSTKWALWTQDSTAVVYPCHAVIVALLLKTGEQRFFLGHTEKVSVALASPDGSPVLAPCSGHVLPPAPSALGQLLYPSRQTLLSILHAQLWSSCWMKNSSAAKVLSSSPIMVVVWNTAQVTRGGGVTMLAKAHTDVDIQAMKIAFFDDTRMVSCGRDNIRLWRVRSGALRSCPVSLGEYHSLDFTDLAFQEGPEQEPDDRALFVCSRSGHVLEVDYKNVCVRSARRLLPAQPQGDGQEQAGSSSGPGIAINSISMSLAFCATGSEDGYMRLWPLDFSAAILEAEHEASVSSVCISPDSHKVLSTTATGNLGYLDIKARDYNTLMRSHKESVLGFSVEGKWKQIATVSQDNTIRVWDLASRQQLYDFSAAEETPCTVAFHPLWKMLACGFDSGVVRIFSLAVSDLLLEHKQHRTAITGLTFSPDGNLMFSSCLQGTLALYRFVARKTQVLRVLGNVVARDAGSGVDTLEVSGDSRLLAFVGPSKYVVTVMEACSLDELLRVDISILDLHSTVLDSAVKVCFGPVPQGELLVSTSSNKILVLDAKTGRLVREVSPVHKLTCSSLALSKDGQYLLTAGDKVIKVWDYRMRFNINFQVFIGHSEPVRQVAFTPGQEHVISVGDAIFLWDFLAPPPVSPSPTRGMASMEAGKLSLEVLPFRRMRGTWGKGSDTKPFPFPDSSSEKPKDVSETPRQRVPLPLLSSPPCLDISSELLAGKGKINLVLGKTCLVQQHPRSHPYLHSLGAAPKPLLGAAAHRYHFLLCVAEPRKGTKTPKSQCSIRPDSYRHFTARFKASVLPQSFSSPPAGSEVLKLKAVIGYNGNGRGNMVWNPDTGFFAYSCGCVIVVEDLHSGSQSHRLGHAEEISTLALSHHAQVLASASGRRDGDSHCQICIWSTQDGACTAELFHHETQVQAMAFSWDDRFLVTLGDYSDQTMALWSTHTYELMLSTRISEPLHDMAFSPGSHQDLACVGRGAVMFWQLEQQGTAVKFKVHRAPAPDVLGLVELTSLCYGADTLLYSGTNSGQICVWDTETKSCFMTWEADEGEIGVLVCRHNRLVSGSNTKRVRLWSVASVQELRLKGPDARSGSVLLEHEITLDGTIVSAAFDDSLEMGIVGTTAGTLWYINWGESTSIRLISGHRNKVTEVCFSPDESHCATCGEDGSVRIWALGSTELVVQFQVLNQSCQCLAWKPRPVGVWPCPSESQHVVAGYSDGTVRVFSVSRTEMELKMHPHAAALTAITYSTDGEMILSGGRDGTVAISSPRTGMTIRVLADHKGSPITVLQCTRKQYHDFGAEGGELWLATSSDRRVSVWASDWLQDKCELLDWLSFPAPAGPEGLTSLPPSLAAFCPWEHGVLVYVGFGLQKEALFYSLRKKQVLRKISLPAFATSLSLSPAAPFMAIGFDRLLRLQPCPAGAPEDYAGHDDTVHFCCFAPSGRRLLTASHSAVLVWELP</sequence>
<dbReference type="InterPro" id="IPR055440">
    <property type="entry name" value="Beta-prop_WDR90_4th"/>
</dbReference>
<dbReference type="SMART" id="SM00320">
    <property type="entry name" value="WD40"/>
    <property type="match status" value="17"/>
</dbReference>
<dbReference type="InterPro" id="IPR011047">
    <property type="entry name" value="Quinoprotein_ADH-like_sf"/>
</dbReference>
<dbReference type="Proteomes" id="UP000567822">
    <property type="component" value="Unassembled WGS sequence"/>
</dbReference>
<feature type="domain" description="WDR90 4th beta-propeller" evidence="6">
    <location>
        <begin position="1154"/>
        <end position="1465"/>
    </location>
</feature>
<name>A0A7L0LAJ8_9SYLV</name>
<keyword evidence="10" id="KW-1185">Reference proteome</keyword>
<evidence type="ECO:0000256" key="1">
    <source>
        <dbReference type="ARBA" id="ARBA00022574"/>
    </source>
</evidence>
<dbReference type="InterPro" id="IPR019775">
    <property type="entry name" value="WD40_repeat_CS"/>
</dbReference>
<evidence type="ECO:0000313" key="9">
    <source>
        <dbReference type="EMBL" id="NXK66256.1"/>
    </source>
</evidence>
<keyword evidence="1 4" id="KW-0853">WD repeat</keyword>
<evidence type="ECO:0000259" key="8">
    <source>
        <dbReference type="Pfam" id="PF23409"/>
    </source>
</evidence>
<feature type="non-terminal residue" evidence="9">
    <location>
        <position position="1466"/>
    </location>
</feature>
<keyword evidence="3" id="KW-0677">Repeat</keyword>
<evidence type="ECO:0000256" key="2">
    <source>
        <dbReference type="ARBA" id="ARBA00022701"/>
    </source>
</evidence>
<evidence type="ECO:0000259" key="7">
    <source>
        <dbReference type="Pfam" id="PF23393"/>
    </source>
</evidence>
<feature type="repeat" description="WD" evidence="4">
    <location>
        <begin position="1242"/>
        <end position="1283"/>
    </location>
</feature>
<dbReference type="InterPro" id="IPR036322">
    <property type="entry name" value="WD40_repeat_dom_sf"/>
</dbReference>
<evidence type="ECO:0000259" key="6">
    <source>
        <dbReference type="Pfam" id="PF23342"/>
    </source>
</evidence>
<dbReference type="InterPro" id="IPR050630">
    <property type="entry name" value="WD_repeat_EMAP"/>
</dbReference>
<feature type="domain" description="WDR90/POC16 second beta-propeller" evidence="7">
    <location>
        <begin position="351"/>
        <end position="641"/>
    </location>
</feature>
<organism evidence="9 10">
    <name type="scientific">Sylvietta virens</name>
    <name type="common">Green crombec</name>
    <dbReference type="NCBI Taxonomy" id="208069"/>
    <lineage>
        <taxon>Eukaryota</taxon>
        <taxon>Metazoa</taxon>
        <taxon>Chordata</taxon>
        <taxon>Craniata</taxon>
        <taxon>Vertebrata</taxon>
        <taxon>Euteleostomi</taxon>
        <taxon>Archelosauria</taxon>
        <taxon>Archosauria</taxon>
        <taxon>Dinosauria</taxon>
        <taxon>Saurischia</taxon>
        <taxon>Theropoda</taxon>
        <taxon>Coelurosauria</taxon>
        <taxon>Aves</taxon>
        <taxon>Neognathae</taxon>
        <taxon>Neoaves</taxon>
        <taxon>Telluraves</taxon>
        <taxon>Australaves</taxon>
        <taxon>Passeriformes</taxon>
        <taxon>Sylvioidea</taxon>
        <taxon>Sylviidae</taxon>
        <taxon>Acrocephalinae</taxon>
        <taxon>Sylvietta</taxon>
    </lineage>
</organism>
<gene>
    <name evidence="9" type="primary">Wdr90_0</name>
    <name evidence="9" type="ORF">SYLVIR_R12362</name>
</gene>
<dbReference type="GO" id="GO:0005814">
    <property type="term" value="C:centriole"/>
    <property type="evidence" value="ECO:0007669"/>
    <property type="project" value="TreeGrafter"/>
</dbReference>
<dbReference type="PANTHER" id="PTHR13720">
    <property type="entry name" value="WD-40 REPEAT PROTEIN"/>
    <property type="match status" value="1"/>
</dbReference>
<dbReference type="PANTHER" id="PTHR13720:SF24">
    <property type="entry name" value="WD REPEAT-CONTAINING PROTEIN 90"/>
    <property type="match status" value="1"/>
</dbReference>
<feature type="repeat" description="WD" evidence="4">
    <location>
        <begin position="340"/>
        <end position="381"/>
    </location>
</feature>
<evidence type="ECO:0000256" key="3">
    <source>
        <dbReference type="ARBA" id="ARBA00022737"/>
    </source>
</evidence>
<feature type="region of interest" description="Disordered" evidence="5">
    <location>
        <begin position="677"/>
        <end position="709"/>
    </location>
</feature>
<keyword evidence="2" id="KW-0493">Microtubule</keyword>
<comment type="caution">
    <text evidence="9">The sequence shown here is derived from an EMBL/GenBank/DDBJ whole genome shotgun (WGS) entry which is preliminary data.</text>
</comment>
<dbReference type="Pfam" id="PF23409">
    <property type="entry name" value="Beta-prop_EML"/>
    <property type="match status" value="1"/>
</dbReference>
<dbReference type="Pfam" id="PF23342">
    <property type="entry name" value="WDR90_beta-prop_4th"/>
    <property type="match status" value="1"/>
</dbReference>
<dbReference type="FunFam" id="2.130.10.10:FF:003525">
    <property type="entry name" value="WD repeat domain 90"/>
    <property type="match status" value="1"/>
</dbReference>
<dbReference type="Pfam" id="PF23393">
    <property type="entry name" value="Beta-prop_WDR90_POC16_2nd"/>
    <property type="match status" value="1"/>
</dbReference>
<evidence type="ECO:0000313" key="10">
    <source>
        <dbReference type="Proteomes" id="UP000567822"/>
    </source>
</evidence>
<accession>A0A7L0LAJ8</accession>
<dbReference type="PROSITE" id="PS00678">
    <property type="entry name" value="WD_REPEATS_1"/>
    <property type="match status" value="1"/>
</dbReference>
<dbReference type="Gene3D" id="2.130.10.10">
    <property type="entry name" value="YVTN repeat-like/Quinoprotein amine dehydrogenase"/>
    <property type="match status" value="6"/>
</dbReference>
<feature type="repeat" description="WD" evidence="4">
    <location>
        <begin position="1148"/>
        <end position="1189"/>
    </location>
</feature>
<reference evidence="9 10" key="1">
    <citation type="submission" date="2019-09" db="EMBL/GenBank/DDBJ databases">
        <title>Bird 10,000 Genomes (B10K) Project - Family phase.</title>
        <authorList>
            <person name="Zhang G."/>
        </authorList>
    </citation>
    <scope>NUCLEOTIDE SEQUENCE [LARGE SCALE GENOMIC DNA]</scope>
    <source>
        <strain evidence="9">B10K-DU-009-59</strain>
        <tissue evidence="9">Muscle</tissue>
    </source>
</reference>
<protein>
    <submittedName>
        <fullName evidence="9">WDR90 protein</fullName>
    </submittedName>
</protein>
<dbReference type="PROSITE" id="PS50082">
    <property type="entry name" value="WD_REPEATS_2"/>
    <property type="match status" value="3"/>
</dbReference>
<feature type="domain" description="EML-like first beta-propeller" evidence="8">
    <location>
        <begin position="865"/>
        <end position="1088"/>
    </location>
</feature>
<dbReference type="InterPro" id="IPR055441">
    <property type="entry name" value="Beta-prop_WDR90_POC16_2nd"/>
</dbReference>
<feature type="non-terminal residue" evidence="9">
    <location>
        <position position="1"/>
    </location>
</feature>
<dbReference type="InterPro" id="IPR015943">
    <property type="entry name" value="WD40/YVTN_repeat-like_dom_sf"/>
</dbReference>
<proteinExistence type="predicted"/>
<dbReference type="SUPFAM" id="SSF69322">
    <property type="entry name" value="Tricorn protease domain 2"/>
    <property type="match status" value="1"/>
</dbReference>
<dbReference type="SUPFAM" id="SSF50998">
    <property type="entry name" value="Quinoprotein alcohol dehydrogenase-like"/>
    <property type="match status" value="2"/>
</dbReference>